<dbReference type="GO" id="GO:0000150">
    <property type="term" value="F:DNA strand exchange activity"/>
    <property type="evidence" value="ECO:0007669"/>
    <property type="project" value="InterPro"/>
</dbReference>
<dbReference type="Gene3D" id="3.90.1750.20">
    <property type="entry name" value="Putative Large Serine Recombinase, Chain B, Domain 2"/>
    <property type="match status" value="1"/>
</dbReference>
<name>A0A918BZI6_9DEIO</name>
<evidence type="ECO:0000313" key="5">
    <source>
        <dbReference type="Proteomes" id="UP000603865"/>
    </source>
</evidence>
<dbReference type="Gene3D" id="3.40.50.1390">
    <property type="entry name" value="Resolvase, N-terminal catalytic domain"/>
    <property type="match status" value="1"/>
</dbReference>
<accession>A0A918BZI6</accession>
<reference evidence="4" key="1">
    <citation type="journal article" date="2014" name="Int. J. Syst. Evol. Microbiol.">
        <title>Complete genome sequence of Corynebacterium casei LMG S-19264T (=DSM 44701T), isolated from a smear-ripened cheese.</title>
        <authorList>
            <consortium name="US DOE Joint Genome Institute (JGI-PGF)"/>
            <person name="Walter F."/>
            <person name="Albersmeier A."/>
            <person name="Kalinowski J."/>
            <person name="Ruckert C."/>
        </authorList>
    </citation>
    <scope>NUCLEOTIDE SEQUENCE</scope>
    <source>
        <strain evidence="4">JCM 31311</strain>
    </source>
</reference>
<feature type="domain" description="Recombinase" evidence="3">
    <location>
        <begin position="159"/>
        <end position="266"/>
    </location>
</feature>
<dbReference type="EMBL" id="BMQL01000004">
    <property type="protein sequence ID" value="GGR00044.1"/>
    <property type="molecule type" value="Genomic_DNA"/>
</dbReference>
<sequence length="472" mass="53568">MTLSPALAIGGIRVSTDQQVDKYGPDRQRADIHREAERAGLDVTDWVEEAISGADDERAFENRYYQLAREHAGLNVIFSHPNRVGRHVEVTVGIARRIHGLGGTVWIAGIGSLRDRRNWKEFLRDAVDAENDYTNLVYNLETGREDKARRGLWPHGSPPWGYELERNSSGIAQLPRIVSERAAVVRRVFDLGELYGETHVLRVMQSEGWPAPTARGWSRRAVSSLLNNHHYTGVKIFRGIRVEFEPIITSEQFQRVQARRSERRTHSSAKGLEENKLLLTGHVRCAVCDGSLVRDVDVSRRKDGTHRRLVLYRCWRGKRPDGCKNKRRWKEDDLDKLAWAALTRTLTQPELLAQVVAPLPTPDEAQPLARLAELETAIERAWQPFAAGRPGYSEAMAERIAAPFIAELETLRREQRSRPEPVAPDFEARAGEFRQLLERSRSLASKRQLLHALNVRISVGPEGIEGLRIEIP</sequence>
<proteinExistence type="predicted"/>
<dbReference type="InterPro" id="IPR038109">
    <property type="entry name" value="DNA_bind_recomb_sf"/>
</dbReference>
<dbReference type="PROSITE" id="PS51737">
    <property type="entry name" value="RECOMBINASE_DNA_BIND"/>
    <property type="match status" value="1"/>
</dbReference>
<evidence type="ECO:0000256" key="1">
    <source>
        <dbReference type="ARBA" id="ARBA00023125"/>
    </source>
</evidence>
<evidence type="ECO:0000313" key="4">
    <source>
        <dbReference type="EMBL" id="GGR00044.1"/>
    </source>
</evidence>
<keyword evidence="5" id="KW-1185">Reference proteome</keyword>
<dbReference type="InterPro" id="IPR006119">
    <property type="entry name" value="Resolv_N"/>
</dbReference>
<dbReference type="AlphaFoldDB" id="A0A918BZI6"/>
<evidence type="ECO:0000259" key="3">
    <source>
        <dbReference type="PROSITE" id="PS51737"/>
    </source>
</evidence>
<dbReference type="InterPro" id="IPR050639">
    <property type="entry name" value="SSR_resolvase"/>
</dbReference>
<dbReference type="InterPro" id="IPR011109">
    <property type="entry name" value="DNA_bind_recombinase_dom"/>
</dbReference>
<evidence type="ECO:0000256" key="2">
    <source>
        <dbReference type="ARBA" id="ARBA00023172"/>
    </source>
</evidence>
<dbReference type="Pfam" id="PF13408">
    <property type="entry name" value="Zn_ribbon_recom"/>
    <property type="match status" value="1"/>
</dbReference>
<dbReference type="RefSeq" id="WP_189088513.1">
    <property type="nucleotide sequence ID" value="NZ_BMQL01000004.1"/>
</dbReference>
<dbReference type="Proteomes" id="UP000603865">
    <property type="component" value="Unassembled WGS sequence"/>
</dbReference>
<dbReference type="GO" id="GO:0003677">
    <property type="term" value="F:DNA binding"/>
    <property type="evidence" value="ECO:0007669"/>
    <property type="project" value="UniProtKB-KW"/>
</dbReference>
<dbReference type="Pfam" id="PF00239">
    <property type="entry name" value="Resolvase"/>
    <property type="match status" value="1"/>
</dbReference>
<dbReference type="Pfam" id="PF07508">
    <property type="entry name" value="Recombinase"/>
    <property type="match status" value="1"/>
</dbReference>
<gene>
    <name evidence="4" type="ORF">GCM10008957_10910</name>
</gene>
<dbReference type="InterPro" id="IPR025827">
    <property type="entry name" value="Zn_ribbon_recom_dom"/>
</dbReference>
<dbReference type="PANTHER" id="PTHR30461">
    <property type="entry name" value="DNA-INVERTASE FROM LAMBDOID PROPHAGE"/>
    <property type="match status" value="1"/>
</dbReference>
<protein>
    <recommendedName>
        <fullName evidence="3">Recombinase domain-containing protein</fullName>
    </recommendedName>
</protein>
<dbReference type="SMART" id="SM00857">
    <property type="entry name" value="Resolvase"/>
    <property type="match status" value="1"/>
</dbReference>
<keyword evidence="1" id="KW-0238">DNA-binding</keyword>
<dbReference type="InterPro" id="IPR036162">
    <property type="entry name" value="Resolvase-like_N_sf"/>
</dbReference>
<keyword evidence="2" id="KW-0233">DNA recombination</keyword>
<reference evidence="4" key="2">
    <citation type="submission" date="2020-09" db="EMBL/GenBank/DDBJ databases">
        <authorList>
            <person name="Sun Q."/>
            <person name="Ohkuma M."/>
        </authorList>
    </citation>
    <scope>NUCLEOTIDE SEQUENCE</scope>
    <source>
        <strain evidence="4">JCM 31311</strain>
    </source>
</reference>
<comment type="caution">
    <text evidence="4">The sequence shown here is derived from an EMBL/GenBank/DDBJ whole genome shotgun (WGS) entry which is preliminary data.</text>
</comment>
<dbReference type="SUPFAM" id="SSF53041">
    <property type="entry name" value="Resolvase-like"/>
    <property type="match status" value="1"/>
</dbReference>
<dbReference type="PANTHER" id="PTHR30461:SF2">
    <property type="entry name" value="SERINE RECOMBINASE PINE-RELATED"/>
    <property type="match status" value="1"/>
</dbReference>
<organism evidence="4 5">
    <name type="scientific">Deinococcus ruber</name>
    <dbReference type="NCBI Taxonomy" id="1848197"/>
    <lineage>
        <taxon>Bacteria</taxon>
        <taxon>Thermotogati</taxon>
        <taxon>Deinococcota</taxon>
        <taxon>Deinococci</taxon>
        <taxon>Deinococcales</taxon>
        <taxon>Deinococcaceae</taxon>
        <taxon>Deinococcus</taxon>
    </lineage>
</organism>